<proteinExistence type="predicted"/>
<name>A0A834U502_VESPE</name>
<keyword evidence="3" id="KW-1185">Reference proteome</keyword>
<feature type="region of interest" description="Disordered" evidence="1">
    <location>
        <begin position="1"/>
        <end position="40"/>
    </location>
</feature>
<dbReference type="AlphaFoldDB" id="A0A834U502"/>
<accession>A0A834U502</accession>
<evidence type="ECO:0000256" key="1">
    <source>
        <dbReference type="SAM" id="MobiDB-lite"/>
    </source>
</evidence>
<comment type="caution">
    <text evidence="2">The sequence shown here is derived from an EMBL/GenBank/DDBJ whole genome shotgun (WGS) entry which is preliminary data.</text>
</comment>
<dbReference type="EMBL" id="JACSDY010000010">
    <property type="protein sequence ID" value="KAF7417019.1"/>
    <property type="molecule type" value="Genomic_DNA"/>
</dbReference>
<dbReference type="Proteomes" id="UP000600918">
    <property type="component" value="Unassembled WGS sequence"/>
</dbReference>
<evidence type="ECO:0000313" key="2">
    <source>
        <dbReference type="EMBL" id="KAF7417019.1"/>
    </source>
</evidence>
<gene>
    <name evidence="2" type="ORF">H0235_011550</name>
</gene>
<protein>
    <submittedName>
        <fullName evidence="2">Uncharacterized protein</fullName>
    </submittedName>
</protein>
<reference evidence="2" key="1">
    <citation type="journal article" date="2020" name="G3 (Bethesda)">
        <title>High-Quality Assemblies for Three Invasive Social Wasps from the &lt;i&gt;Vespula&lt;/i&gt; Genus.</title>
        <authorList>
            <person name="Harrop T.W.R."/>
            <person name="Guhlin J."/>
            <person name="McLaughlin G.M."/>
            <person name="Permina E."/>
            <person name="Stockwell P."/>
            <person name="Gilligan J."/>
            <person name="Le Lec M.F."/>
            <person name="Gruber M.A.M."/>
            <person name="Quinn O."/>
            <person name="Lovegrove M."/>
            <person name="Duncan E.J."/>
            <person name="Remnant E.J."/>
            <person name="Van Eeckhoven J."/>
            <person name="Graham B."/>
            <person name="Knapp R.A."/>
            <person name="Langford K.W."/>
            <person name="Kronenberg Z."/>
            <person name="Press M.O."/>
            <person name="Eacker S.M."/>
            <person name="Wilson-Rankin E.E."/>
            <person name="Purcell J."/>
            <person name="Lester P.J."/>
            <person name="Dearden P.K."/>
        </authorList>
    </citation>
    <scope>NUCLEOTIDE SEQUENCE</scope>
    <source>
        <strain evidence="2">Volc-1</strain>
    </source>
</reference>
<organism evidence="2 3">
    <name type="scientific">Vespula pensylvanica</name>
    <name type="common">Western yellow jacket</name>
    <name type="synonym">Wasp</name>
    <dbReference type="NCBI Taxonomy" id="30213"/>
    <lineage>
        <taxon>Eukaryota</taxon>
        <taxon>Metazoa</taxon>
        <taxon>Ecdysozoa</taxon>
        <taxon>Arthropoda</taxon>
        <taxon>Hexapoda</taxon>
        <taxon>Insecta</taxon>
        <taxon>Pterygota</taxon>
        <taxon>Neoptera</taxon>
        <taxon>Endopterygota</taxon>
        <taxon>Hymenoptera</taxon>
        <taxon>Apocrita</taxon>
        <taxon>Aculeata</taxon>
        <taxon>Vespoidea</taxon>
        <taxon>Vespidae</taxon>
        <taxon>Vespinae</taxon>
        <taxon>Vespula</taxon>
    </lineage>
</organism>
<evidence type="ECO:0000313" key="3">
    <source>
        <dbReference type="Proteomes" id="UP000600918"/>
    </source>
</evidence>
<sequence>MSRSNPQLVRSARDIWQSSLSQRSRGKGQAVRPSTATVKERVTRVASSSIASSSSSSFSSAYAASPSRRVREPLCHSPFATYDLRQGSLLLQPPPAYRS</sequence>